<feature type="transmembrane region" description="Helical" evidence="2">
    <location>
        <begin position="61"/>
        <end position="85"/>
    </location>
</feature>
<name>A0A445CC08_ARAHY</name>
<dbReference type="Proteomes" id="UP000289738">
    <property type="component" value="Chromosome A07"/>
</dbReference>
<evidence type="ECO:0000313" key="4">
    <source>
        <dbReference type="Proteomes" id="UP000289738"/>
    </source>
</evidence>
<proteinExistence type="predicted"/>
<keyword evidence="2" id="KW-0812">Transmembrane</keyword>
<sequence>MALAGQAAAVTVDARKEERENEGDRAEEKLRWKKPRERDEEGPKRVSVAATAIGDEPSCSLAAGGIVVTALAQFCIVTVAVWLLLRFPTITGAAGEPPWLLPRKRNECGVSFPVLQTDSMTCLLMADFAEN</sequence>
<keyword evidence="2" id="KW-1133">Transmembrane helix</keyword>
<evidence type="ECO:0000256" key="2">
    <source>
        <dbReference type="SAM" id="Phobius"/>
    </source>
</evidence>
<keyword evidence="2" id="KW-0472">Membrane</keyword>
<accession>A0A445CC08</accession>
<organism evidence="3 4">
    <name type="scientific">Arachis hypogaea</name>
    <name type="common">Peanut</name>
    <dbReference type="NCBI Taxonomy" id="3818"/>
    <lineage>
        <taxon>Eukaryota</taxon>
        <taxon>Viridiplantae</taxon>
        <taxon>Streptophyta</taxon>
        <taxon>Embryophyta</taxon>
        <taxon>Tracheophyta</taxon>
        <taxon>Spermatophyta</taxon>
        <taxon>Magnoliopsida</taxon>
        <taxon>eudicotyledons</taxon>
        <taxon>Gunneridae</taxon>
        <taxon>Pentapetalae</taxon>
        <taxon>rosids</taxon>
        <taxon>fabids</taxon>
        <taxon>Fabales</taxon>
        <taxon>Fabaceae</taxon>
        <taxon>Papilionoideae</taxon>
        <taxon>50 kb inversion clade</taxon>
        <taxon>dalbergioids sensu lato</taxon>
        <taxon>Dalbergieae</taxon>
        <taxon>Pterocarpus clade</taxon>
        <taxon>Arachis</taxon>
    </lineage>
</organism>
<dbReference type="AlphaFoldDB" id="A0A445CC08"/>
<evidence type="ECO:0000313" key="3">
    <source>
        <dbReference type="EMBL" id="RYR48477.1"/>
    </source>
</evidence>
<feature type="region of interest" description="Disordered" evidence="1">
    <location>
        <begin position="1"/>
        <end position="44"/>
    </location>
</feature>
<gene>
    <name evidence="3" type="ORF">Ahy_A07g034501</name>
</gene>
<comment type="caution">
    <text evidence="3">The sequence shown here is derived from an EMBL/GenBank/DDBJ whole genome shotgun (WGS) entry which is preliminary data.</text>
</comment>
<protein>
    <submittedName>
        <fullName evidence="3">Uncharacterized protein</fullName>
    </submittedName>
</protein>
<dbReference type="EMBL" id="SDMP01000007">
    <property type="protein sequence ID" value="RYR48477.1"/>
    <property type="molecule type" value="Genomic_DNA"/>
</dbReference>
<evidence type="ECO:0000256" key="1">
    <source>
        <dbReference type="SAM" id="MobiDB-lite"/>
    </source>
</evidence>
<feature type="compositionally biased region" description="Basic and acidic residues" evidence="1">
    <location>
        <begin position="13"/>
        <end position="44"/>
    </location>
</feature>
<keyword evidence="4" id="KW-1185">Reference proteome</keyword>
<reference evidence="3 4" key="1">
    <citation type="submission" date="2019-01" db="EMBL/GenBank/DDBJ databases">
        <title>Sequencing of cultivated peanut Arachis hypogaea provides insights into genome evolution and oil improvement.</title>
        <authorList>
            <person name="Chen X."/>
        </authorList>
    </citation>
    <scope>NUCLEOTIDE SEQUENCE [LARGE SCALE GENOMIC DNA]</scope>
    <source>
        <strain evidence="4">cv. Fuhuasheng</strain>
        <tissue evidence="3">Leaves</tissue>
    </source>
</reference>